<dbReference type="InterPro" id="IPR001611">
    <property type="entry name" value="Leu-rich_rpt"/>
</dbReference>
<keyword evidence="4" id="KW-1133">Transmembrane helix</keyword>
<keyword evidence="4" id="KW-0812">Transmembrane</keyword>
<feature type="signal peptide" evidence="5">
    <location>
        <begin position="1"/>
        <end position="23"/>
    </location>
</feature>
<evidence type="ECO:0000313" key="6">
    <source>
        <dbReference type="EMBL" id="JAV03244.1"/>
    </source>
</evidence>
<dbReference type="InterPro" id="IPR032675">
    <property type="entry name" value="LRR_dom_sf"/>
</dbReference>
<dbReference type="PROSITE" id="PS51257">
    <property type="entry name" value="PROKAR_LIPOPROTEIN"/>
    <property type="match status" value="1"/>
</dbReference>
<dbReference type="PANTHER" id="PTHR24366">
    <property type="entry name" value="IG(IMMUNOGLOBULIN) AND LRR(LEUCINE RICH REPEAT) DOMAINS"/>
    <property type="match status" value="1"/>
</dbReference>
<dbReference type="InterPro" id="IPR026906">
    <property type="entry name" value="LRR_5"/>
</dbReference>
<feature type="chain" id="PRO_5012792620" description="Membrane glycoprotein lig-1" evidence="5">
    <location>
        <begin position="24"/>
        <end position="629"/>
    </location>
</feature>
<feature type="coiled-coil region" evidence="3">
    <location>
        <begin position="545"/>
        <end position="572"/>
    </location>
</feature>
<evidence type="ECO:0000256" key="2">
    <source>
        <dbReference type="ARBA" id="ARBA00022737"/>
    </source>
</evidence>
<evidence type="ECO:0000256" key="4">
    <source>
        <dbReference type="SAM" id="Phobius"/>
    </source>
</evidence>
<evidence type="ECO:0000256" key="1">
    <source>
        <dbReference type="ARBA" id="ARBA00022614"/>
    </source>
</evidence>
<evidence type="ECO:0000256" key="5">
    <source>
        <dbReference type="SAM" id="SignalP"/>
    </source>
</evidence>
<keyword evidence="1" id="KW-0433">Leucine-rich repeat</keyword>
<name>A0A1L8DA97_9DIPT</name>
<dbReference type="Pfam" id="PF13855">
    <property type="entry name" value="LRR_8"/>
    <property type="match status" value="1"/>
</dbReference>
<reference evidence="6" key="1">
    <citation type="submission" date="2016-12" db="EMBL/GenBank/DDBJ databases">
        <title>An insight into the sialome and mialome of the sand fly, Nyssomyia neivai.</title>
        <authorList>
            <person name="Sebastian V."/>
            <person name="Goulart T.M."/>
            <person name="Oliveira W."/>
            <person name="Calvo E."/>
            <person name="Oliveira L.F."/>
            <person name="Pinto M.C."/>
            <person name="Rosselino A.M."/>
            <person name="Ribeiro J.M."/>
        </authorList>
    </citation>
    <scope>NUCLEOTIDE SEQUENCE</scope>
</reference>
<keyword evidence="3" id="KW-0175">Coiled coil</keyword>
<dbReference type="Gene3D" id="3.80.10.10">
    <property type="entry name" value="Ribonuclease Inhibitor"/>
    <property type="match status" value="2"/>
</dbReference>
<dbReference type="AlphaFoldDB" id="A0A1L8DA97"/>
<dbReference type="EMBL" id="GFDF01010840">
    <property type="protein sequence ID" value="JAV03244.1"/>
    <property type="molecule type" value="Transcribed_RNA"/>
</dbReference>
<keyword evidence="4" id="KW-0472">Membrane</keyword>
<keyword evidence="2" id="KW-0677">Repeat</keyword>
<protein>
    <recommendedName>
        <fullName evidence="7">Membrane glycoprotein lig-1</fullName>
    </recommendedName>
</protein>
<dbReference type="PRINTS" id="PR00019">
    <property type="entry name" value="LEURICHRPT"/>
</dbReference>
<proteinExistence type="predicted"/>
<evidence type="ECO:0000256" key="3">
    <source>
        <dbReference type="SAM" id="Coils"/>
    </source>
</evidence>
<dbReference type="SUPFAM" id="SSF52058">
    <property type="entry name" value="L domain-like"/>
    <property type="match status" value="1"/>
</dbReference>
<dbReference type="SMART" id="SM00365">
    <property type="entry name" value="LRR_SD22"/>
    <property type="match status" value="4"/>
</dbReference>
<accession>A0A1L8DA97</accession>
<feature type="transmembrane region" description="Helical" evidence="4">
    <location>
        <begin position="579"/>
        <end position="601"/>
    </location>
</feature>
<dbReference type="Pfam" id="PF13306">
    <property type="entry name" value="LRR_5"/>
    <property type="match status" value="1"/>
</dbReference>
<organism evidence="6">
    <name type="scientific">Nyssomyia neivai</name>
    <dbReference type="NCBI Taxonomy" id="330878"/>
    <lineage>
        <taxon>Eukaryota</taxon>
        <taxon>Metazoa</taxon>
        <taxon>Ecdysozoa</taxon>
        <taxon>Arthropoda</taxon>
        <taxon>Hexapoda</taxon>
        <taxon>Insecta</taxon>
        <taxon>Pterygota</taxon>
        <taxon>Neoptera</taxon>
        <taxon>Endopterygota</taxon>
        <taxon>Diptera</taxon>
        <taxon>Nematocera</taxon>
        <taxon>Psychodoidea</taxon>
        <taxon>Psychodidae</taxon>
        <taxon>Nyssomyia</taxon>
    </lineage>
</organism>
<dbReference type="SMART" id="SM00369">
    <property type="entry name" value="LRR_TYP"/>
    <property type="match status" value="8"/>
</dbReference>
<sequence>MFVKKKFLLLVAIFAVVLGGSQGITISCTKKVYAGFFHSTFTCELNGFDFVDSEDATIEESIYLNHLRIFNSSITSLPVRILTRLISLQSVVVRAKINHVDELNLKKVLLVDFSENEVSSLAEFAFSGCTTIREIDLHGNKITNLPGNIFNGLLQLQSVNLAGNGIKTLPIELFSQTPSLEIFWAQMNFLDELKLEMFSHLTNLKQLDLSRNRLKKIEEPKTLFSMKPLLGANLELSFNKLVTLSLLNTDIPAINVSSNLLKNITLGKQCKEFYAKNNEVDKITIGESLKTLEVLNLANNELKNKLGDVCRCEKLQEIVLASNGIDNIGFCFSKMITLKELDLRKNKLTHIDYGYFPGQNILEILDLSYNLIEEVDAHVLSLLHNLRNLYIDGNKIQDLPDQLSRILPQLSTIGISHNLFQCNRLLTIFRQLKAAKGEIIFNIDEPTVVNTTNIHGIVCYNTKENASIEVQQNFPSEVNATIWREIQKLKFELQDYSSLVWKIVKSHENLRDGIAANFSLITPSEGFKKQDESLNATIKSFEIYFEQTNMKINELERKINETEKLVAKKEISDKRNHSVYSLIAIFVAVLLVLVGVILLWYKSDKICIKYCLYRKISFRQSGESMRTFV</sequence>
<keyword evidence="5" id="KW-0732">Signal</keyword>
<dbReference type="InterPro" id="IPR003591">
    <property type="entry name" value="Leu-rich_rpt_typical-subtyp"/>
</dbReference>
<dbReference type="PROSITE" id="PS51450">
    <property type="entry name" value="LRR"/>
    <property type="match status" value="2"/>
</dbReference>
<evidence type="ECO:0008006" key="7">
    <source>
        <dbReference type="Google" id="ProtNLM"/>
    </source>
</evidence>
<dbReference type="PANTHER" id="PTHR24366:SF96">
    <property type="entry name" value="LEUCINE RICH REPEAT CONTAINING 53"/>
    <property type="match status" value="1"/>
</dbReference>